<feature type="transmembrane region" description="Helical" evidence="2">
    <location>
        <begin position="61"/>
        <end position="79"/>
    </location>
</feature>
<keyword evidence="2" id="KW-0812">Transmembrane</keyword>
<evidence type="ECO:0000313" key="4">
    <source>
        <dbReference type="Proteomes" id="UP000293671"/>
    </source>
</evidence>
<feature type="region of interest" description="Disordered" evidence="1">
    <location>
        <begin position="210"/>
        <end position="233"/>
    </location>
</feature>
<comment type="caution">
    <text evidence="3">The sequence shown here is derived from an EMBL/GenBank/DDBJ whole genome shotgun (WGS) entry which is preliminary data.</text>
</comment>
<keyword evidence="2" id="KW-1133">Transmembrane helix</keyword>
<dbReference type="EMBL" id="SHKP01000005">
    <property type="protein sequence ID" value="RZU00616.1"/>
    <property type="molecule type" value="Genomic_DNA"/>
</dbReference>
<dbReference type="Proteomes" id="UP000293671">
    <property type="component" value="Unassembled WGS sequence"/>
</dbReference>
<gene>
    <name evidence="3" type="ORF">EV670_1327</name>
</gene>
<name>A0A4V2FU47_9BURK</name>
<dbReference type="AlphaFoldDB" id="A0A4V2FU47"/>
<reference evidence="3 4" key="1">
    <citation type="submission" date="2019-02" db="EMBL/GenBank/DDBJ databases">
        <title>Genomic Encyclopedia of Type Strains, Phase IV (KMG-IV): sequencing the most valuable type-strain genomes for metagenomic binning, comparative biology and taxonomic classification.</title>
        <authorList>
            <person name="Goeker M."/>
        </authorList>
    </citation>
    <scope>NUCLEOTIDE SEQUENCE [LARGE SCALE GENOMIC DNA]</scope>
    <source>
        <strain evidence="3 4">DSM 19570</strain>
    </source>
</reference>
<evidence type="ECO:0000313" key="3">
    <source>
        <dbReference type="EMBL" id="RZU00616.1"/>
    </source>
</evidence>
<keyword evidence="2" id="KW-0472">Membrane</keyword>
<sequence length="233" mass="25700">MNLVALITGAAVAAATAAAIEQLAAAALRALWLSARPLSGEHSDSRLYHRQLFSPGESQLWPAWVLLVCAGLAIAAAWTGLGGAGWLWAAAGLCWLLALAWDLWVWERVAASVKFVSWRRGWRRGQRRLAVSDLREVHVIEKPVGPEWLPWRPQLVYLALVQRDGKAIKLPRTGSLFGAAGRVEELANFVRMQMDQVNETRKRIAAEKRRGARDAMLQGLPPVHPSNRPQTGL</sequence>
<dbReference type="RefSeq" id="WP_130431061.1">
    <property type="nucleotide sequence ID" value="NZ_SHKP01000005.1"/>
</dbReference>
<dbReference type="OrthoDB" id="8913869at2"/>
<keyword evidence="4" id="KW-1185">Reference proteome</keyword>
<feature type="transmembrane region" description="Helical" evidence="2">
    <location>
        <begin position="86"/>
        <end position="106"/>
    </location>
</feature>
<accession>A0A4V2FU47</accession>
<proteinExistence type="predicted"/>
<evidence type="ECO:0000256" key="2">
    <source>
        <dbReference type="SAM" id="Phobius"/>
    </source>
</evidence>
<organism evidence="3 4">
    <name type="scientific">Rivibacter subsaxonicus</name>
    <dbReference type="NCBI Taxonomy" id="457575"/>
    <lineage>
        <taxon>Bacteria</taxon>
        <taxon>Pseudomonadati</taxon>
        <taxon>Pseudomonadota</taxon>
        <taxon>Betaproteobacteria</taxon>
        <taxon>Burkholderiales</taxon>
        <taxon>Rivibacter</taxon>
    </lineage>
</organism>
<protein>
    <submittedName>
        <fullName evidence="3">Uncharacterized protein</fullName>
    </submittedName>
</protein>
<evidence type="ECO:0000256" key="1">
    <source>
        <dbReference type="SAM" id="MobiDB-lite"/>
    </source>
</evidence>